<dbReference type="EMBL" id="AYYP01000013">
    <property type="protein sequence ID" value="KRM65553.1"/>
    <property type="molecule type" value="Genomic_DNA"/>
</dbReference>
<name>A0A0R2ADS7_9LACO</name>
<keyword evidence="3" id="KW-1185">Reference proteome</keyword>
<accession>A0A0R2ADS7</accession>
<keyword evidence="1" id="KW-0472">Membrane</keyword>
<keyword evidence="1" id="KW-1133">Transmembrane helix</keyword>
<organism evidence="2 3">
    <name type="scientific">Ligilactobacillus agilis DSM 20509</name>
    <dbReference type="NCBI Taxonomy" id="1423718"/>
    <lineage>
        <taxon>Bacteria</taxon>
        <taxon>Bacillati</taxon>
        <taxon>Bacillota</taxon>
        <taxon>Bacilli</taxon>
        <taxon>Lactobacillales</taxon>
        <taxon>Lactobacillaceae</taxon>
        <taxon>Ligilactobacillus</taxon>
    </lineage>
</organism>
<keyword evidence="1" id="KW-0812">Transmembrane</keyword>
<dbReference type="Proteomes" id="UP000051008">
    <property type="component" value="Unassembled WGS sequence"/>
</dbReference>
<evidence type="ECO:0000313" key="2">
    <source>
        <dbReference type="EMBL" id="KRM65553.1"/>
    </source>
</evidence>
<evidence type="ECO:0000256" key="1">
    <source>
        <dbReference type="SAM" id="Phobius"/>
    </source>
</evidence>
<feature type="transmembrane region" description="Helical" evidence="1">
    <location>
        <begin position="15"/>
        <end position="37"/>
    </location>
</feature>
<dbReference type="AlphaFoldDB" id="A0A0R2ADS7"/>
<evidence type="ECO:0000313" key="3">
    <source>
        <dbReference type="Proteomes" id="UP000051008"/>
    </source>
</evidence>
<comment type="caution">
    <text evidence="2">The sequence shown here is derived from an EMBL/GenBank/DDBJ whole genome shotgun (WGS) entry which is preliminary data.</text>
</comment>
<protein>
    <submittedName>
        <fullName evidence="2">Uncharacterized protein</fullName>
    </submittedName>
</protein>
<reference evidence="2 3" key="1">
    <citation type="journal article" date="2015" name="Genome Announc.">
        <title>Expanding the biotechnology potential of lactobacilli through comparative genomics of 213 strains and associated genera.</title>
        <authorList>
            <person name="Sun Z."/>
            <person name="Harris H.M."/>
            <person name="McCann A."/>
            <person name="Guo C."/>
            <person name="Argimon S."/>
            <person name="Zhang W."/>
            <person name="Yang X."/>
            <person name="Jeffery I.B."/>
            <person name="Cooney J.C."/>
            <person name="Kagawa T.F."/>
            <person name="Liu W."/>
            <person name="Song Y."/>
            <person name="Salvetti E."/>
            <person name="Wrobel A."/>
            <person name="Rasinkangas P."/>
            <person name="Parkhill J."/>
            <person name="Rea M.C."/>
            <person name="O'Sullivan O."/>
            <person name="Ritari J."/>
            <person name="Douillard F.P."/>
            <person name="Paul Ross R."/>
            <person name="Yang R."/>
            <person name="Briner A.E."/>
            <person name="Felis G.E."/>
            <person name="de Vos W.M."/>
            <person name="Barrangou R."/>
            <person name="Klaenhammer T.R."/>
            <person name="Caufield P.W."/>
            <person name="Cui Y."/>
            <person name="Zhang H."/>
            <person name="O'Toole P.W."/>
        </authorList>
    </citation>
    <scope>NUCLEOTIDE SEQUENCE [LARGE SCALE GENOMIC DNA]</scope>
    <source>
        <strain evidence="2 3">DSM 20509</strain>
    </source>
</reference>
<sequence>MEGGIGLRLRSKQGFILADSLVGLLIGIVGMSIFIGVQTQFEPLRKDAVREAINYQSLADKSEQQYLASKQGGLDKIVVNGVTVQKEA</sequence>
<proteinExistence type="predicted"/>
<gene>
    <name evidence="2" type="ORF">FC14_GL001346</name>
</gene>